<evidence type="ECO:0000256" key="1">
    <source>
        <dbReference type="ARBA" id="ARBA00004761"/>
    </source>
</evidence>
<dbReference type="Pfam" id="PF13238">
    <property type="entry name" value="AAA_18"/>
    <property type="match status" value="1"/>
</dbReference>
<proteinExistence type="inferred from homology"/>
<keyword evidence="6 9" id="KW-0418">Kinase</keyword>
<evidence type="ECO:0000313" key="10">
    <source>
        <dbReference type="EMBL" id="NNJ26161.1"/>
    </source>
</evidence>
<dbReference type="Proteomes" id="UP000609651">
    <property type="component" value="Unassembled WGS sequence"/>
</dbReference>
<dbReference type="PRINTS" id="PR01100">
    <property type="entry name" value="SHIKIMTKNASE"/>
</dbReference>
<evidence type="ECO:0000256" key="2">
    <source>
        <dbReference type="ARBA" id="ARBA00008420"/>
    </source>
</evidence>
<keyword evidence="4 9" id="KW-0808">Transferase</keyword>
<dbReference type="CDD" id="cd02021">
    <property type="entry name" value="GntK"/>
    <property type="match status" value="1"/>
</dbReference>
<evidence type="ECO:0000256" key="6">
    <source>
        <dbReference type="ARBA" id="ARBA00022777"/>
    </source>
</evidence>
<name>A0ABX1VHB0_9PLAN</name>
<evidence type="ECO:0000256" key="9">
    <source>
        <dbReference type="RuleBase" id="RU363066"/>
    </source>
</evidence>
<dbReference type="Gene3D" id="3.40.50.300">
    <property type="entry name" value="P-loop containing nucleotide triphosphate hydrolases"/>
    <property type="match status" value="1"/>
</dbReference>
<gene>
    <name evidence="10" type="ORF">LzC2_22410</name>
</gene>
<evidence type="ECO:0000256" key="7">
    <source>
        <dbReference type="ARBA" id="ARBA00022840"/>
    </source>
</evidence>
<organism evidence="10 11">
    <name type="scientific">Alienimonas chondri</name>
    <dbReference type="NCBI Taxonomy" id="2681879"/>
    <lineage>
        <taxon>Bacteria</taxon>
        <taxon>Pseudomonadati</taxon>
        <taxon>Planctomycetota</taxon>
        <taxon>Planctomycetia</taxon>
        <taxon>Planctomycetales</taxon>
        <taxon>Planctomycetaceae</taxon>
        <taxon>Alienimonas</taxon>
    </lineage>
</organism>
<comment type="caution">
    <text evidence="10">The sequence shown here is derived from an EMBL/GenBank/DDBJ whole genome shotgun (WGS) entry which is preliminary data.</text>
</comment>
<evidence type="ECO:0000256" key="4">
    <source>
        <dbReference type="ARBA" id="ARBA00022679"/>
    </source>
</evidence>
<dbReference type="EMBL" id="WTPX01000064">
    <property type="protein sequence ID" value="NNJ26161.1"/>
    <property type="molecule type" value="Genomic_DNA"/>
</dbReference>
<dbReference type="NCBIfam" id="TIGR01313">
    <property type="entry name" value="therm_gnt_kin"/>
    <property type="match status" value="1"/>
</dbReference>
<dbReference type="EC" id="2.7.1.12" evidence="3 9"/>
<comment type="catalytic activity">
    <reaction evidence="8 9">
        <text>D-gluconate + ATP = 6-phospho-D-gluconate + ADP + H(+)</text>
        <dbReference type="Rhea" id="RHEA:19433"/>
        <dbReference type="ChEBI" id="CHEBI:15378"/>
        <dbReference type="ChEBI" id="CHEBI:18391"/>
        <dbReference type="ChEBI" id="CHEBI:30616"/>
        <dbReference type="ChEBI" id="CHEBI:58759"/>
        <dbReference type="ChEBI" id="CHEBI:456216"/>
        <dbReference type="EC" id="2.7.1.12"/>
    </reaction>
</comment>
<keyword evidence="11" id="KW-1185">Reference proteome</keyword>
<protein>
    <recommendedName>
        <fullName evidence="3 9">Gluconokinase</fullName>
        <ecNumber evidence="3 9">2.7.1.12</ecNumber>
    </recommendedName>
</protein>
<keyword evidence="7 9" id="KW-0067">ATP-binding</keyword>
<keyword evidence="5 9" id="KW-0547">Nucleotide-binding</keyword>
<comment type="similarity">
    <text evidence="2 9">Belongs to the gluconokinase GntK/GntV family.</text>
</comment>
<dbReference type="InterPro" id="IPR027417">
    <property type="entry name" value="P-loop_NTPase"/>
</dbReference>
<comment type="pathway">
    <text evidence="1">Carbohydrate acid metabolism.</text>
</comment>
<dbReference type="RefSeq" id="WP_171186910.1">
    <property type="nucleotide sequence ID" value="NZ_WTPX01000064.1"/>
</dbReference>
<reference evidence="10 11" key="1">
    <citation type="journal article" date="2020" name="Syst. Appl. Microbiol.">
        <title>Alienimonas chondri sp. nov., a novel planctomycete isolated from the biofilm of the red alga Chondrus crispus.</title>
        <authorList>
            <person name="Vitorino I."/>
            <person name="Albuquerque L."/>
            <person name="Wiegand S."/>
            <person name="Kallscheuer N."/>
            <person name="da Costa M.S."/>
            <person name="Lobo-da-Cunha A."/>
            <person name="Jogler C."/>
            <person name="Lage O.M."/>
        </authorList>
    </citation>
    <scope>NUCLEOTIDE SEQUENCE [LARGE SCALE GENOMIC DNA]</scope>
    <source>
        <strain evidence="10 11">LzC2</strain>
    </source>
</reference>
<dbReference type="SUPFAM" id="SSF52540">
    <property type="entry name" value="P-loop containing nucleoside triphosphate hydrolases"/>
    <property type="match status" value="1"/>
</dbReference>
<dbReference type="InterPro" id="IPR006001">
    <property type="entry name" value="Therm_gnt_kin"/>
</dbReference>
<evidence type="ECO:0000313" key="11">
    <source>
        <dbReference type="Proteomes" id="UP000609651"/>
    </source>
</evidence>
<evidence type="ECO:0000256" key="8">
    <source>
        <dbReference type="ARBA" id="ARBA00048090"/>
    </source>
</evidence>
<dbReference type="PANTHER" id="PTHR43442:SF3">
    <property type="entry name" value="GLUCONOKINASE-RELATED"/>
    <property type="match status" value="1"/>
</dbReference>
<sequence>MSNLERSEPPPPPADAVGAVVVAGVSGCGKSTIGLRIAKRLGWVYVDGDDLHPWINVYSMHHGHPLTDEDRDPWLERCADLLENHVANGIPVVLACSALKSRYRRRLRRDPETLIVHLACSREELIRRLSDRGDHFFDPTLLDSQFAALEPPTPGDGTLLVDGDASMEEVVDDIVRLITRPEDRAAREIEQDAGSTSALPGSGERW</sequence>
<evidence type="ECO:0000256" key="3">
    <source>
        <dbReference type="ARBA" id="ARBA00012054"/>
    </source>
</evidence>
<evidence type="ECO:0000256" key="5">
    <source>
        <dbReference type="ARBA" id="ARBA00022741"/>
    </source>
</evidence>
<dbReference type="PROSITE" id="PS51257">
    <property type="entry name" value="PROKAR_LIPOPROTEIN"/>
    <property type="match status" value="1"/>
</dbReference>
<accession>A0ABX1VHB0</accession>
<dbReference type="PANTHER" id="PTHR43442">
    <property type="entry name" value="GLUCONOKINASE-RELATED"/>
    <property type="match status" value="1"/>
</dbReference>